<evidence type="ECO:0000256" key="2">
    <source>
        <dbReference type="ARBA" id="ARBA00022723"/>
    </source>
</evidence>
<evidence type="ECO:0000256" key="1">
    <source>
        <dbReference type="ARBA" id="ARBA00005568"/>
    </source>
</evidence>
<evidence type="ECO:0000313" key="6">
    <source>
        <dbReference type="Proteomes" id="UP000184383"/>
    </source>
</evidence>
<organism evidence="5 6">
    <name type="scientific">Aspergillus wentii DTO 134E9</name>
    <dbReference type="NCBI Taxonomy" id="1073089"/>
    <lineage>
        <taxon>Eukaryota</taxon>
        <taxon>Fungi</taxon>
        <taxon>Dikarya</taxon>
        <taxon>Ascomycota</taxon>
        <taxon>Pezizomycotina</taxon>
        <taxon>Eurotiomycetes</taxon>
        <taxon>Eurotiomycetidae</taxon>
        <taxon>Eurotiales</taxon>
        <taxon>Aspergillaceae</taxon>
        <taxon>Aspergillus</taxon>
        <taxon>Aspergillus subgen. Cremei</taxon>
    </lineage>
</organism>
<protein>
    <recommendedName>
        <fullName evidence="4">HpcH/HpaI aldolase/citrate lyase domain-containing protein</fullName>
    </recommendedName>
</protein>
<gene>
    <name evidence="5" type="ORF">ASPWEDRAFT_103441</name>
</gene>
<evidence type="ECO:0000259" key="4">
    <source>
        <dbReference type="Pfam" id="PF03328"/>
    </source>
</evidence>
<dbReference type="GO" id="GO:0046872">
    <property type="term" value="F:metal ion binding"/>
    <property type="evidence" value="ECO:0007669"/>
    <property type="project" value="UniProtKB-KW"/>
</dbReference>
<dbReference type="Pfam" id="PF03328">
    <property type="entry name" value="HpcH_HpaI"/>
    <property type="match status" value="1"/>
</dbReference>
<dbReference type="GO" id="GO:0005737">
    <property type="term" value="C:cytoplasm"/>
    <property type="evidence" value="ECO:0007669"/>
    <property type="project" value="TreeGrafter"/>
</dbReference>
<dbReference type="PANTHER" id="PTHR30502:SF0">
    <property type="entry name" value="PHOSPHOENOLPYRUVATE CARBOXYLASE FAMILY PROTEIN"/>
    <property type="match status" value="1"/>
</dbReference>
<dbReference type="GO" id="GO:0016832">
    <property type="term" value="F:aldehyde-lyase activity"/>
    <property type="evidence" value="ECO:0007669"/>
    <property type="project" value="TreeGrafter"/>
</dbReference>
<dbReference type="InterPro" id="IPR005000">
    <property type="entry name" value="Aldolase/citrate-lyase_domain"/>
</dbReference>
<dbReference type="PANTHER" id="PTHR30502">
    <property type="entry name" value="2-KETO-3-DEOXY-L-RHAMNONATE ALDOLASE"/>
    <property type="match status" value="1"/>
</dbReference>
<keyword evidence="6" id="KW-1185">Reference proteome</keyword>
<dbReference type="STRING" id="1073089.A0A1L9RTP6"/>
<keyword evidence="3" id="KW-0456">Lyase</keyword>
<sequence length="232" mass="25172">MKHSLPSAALAKTILRESFFSWVLIDAEHGLITDRYYYELCNAIASSNSSPIIRVPAAEEWMIKRTLDAGAHGIVVPMCHSVTAALNTVKYIKYPPLGIRGYGPMFASHAFPGSNYDEDSQCGVSVIVQIESRAGVENVEEIAAVDGVDVLFVGPFDLAKQMGVQRGGEEHEAAIRRVVEAARGAGKKVAIFCTDGEDARKRVQQGFDMVSVATDVGVVKSGMLNELKRARE</sequence>
<keyword evidence="2" id="KW-0479">Metal-binding</keyword>
<comment type="similarity">
    <text evidence="1">Belongs to the HpcH/HpaI aldolase family.</text>
</comment>
<dbReference type="RefSeq" id="XP_040691978.1">
    <property type="nucleotide sequence ID" value="XM_040827559.1"/>
</dbReference>
<evidence type="ECO:0000313" key="5">
    <source>
        <dbReference type="EMBL" id="OJJ38302.1"/>
    </source>
</evidence>
<accession>A0A1L9RTP6</accession>
<evidence type="ECO:0000256" key="3">
    <source>
        <dbReference type="ARBA" id="ARBA00023239"/>
    </source>
</evidence>
<dbReference type="OrthoDB" id="1621678at2759"/>
<dbReference type="Proteomes" id="UP000184383">
    <property type="component" value="Unassembled WGS sequence"/>
</dbReference>
<dbReference type="VEuPathDB" id="FungiDB:ASPWEDRAFT_103441"/>
<reference evidence="6" key="1">
    <citation type="journal article" date="2017" name="Genome Biol.">
        <title>Comparative genomics reveals high biological diversity and specific adaptations in the industrially and medically important fungal genus Aspergillus.</title>
        <authorList>
            <person name="de Vries R.P."/>
            <person name="Riley R."/>
            <person name="Wiebenga A."/>
            <person name="Aguilar-Osorio G."/>
            <person name="Amillis S."/>
            <person name="Uchima C.A."/>
            <person name="Anderluh G."/>
            <person name="Asadollahi M."/>
            <person name="Askin M."/>
            <person name="Barry K."/>
            <person name="Battaglia E."/>
            <person name="Bayram O."/>
            <person name="Benocci T."/>
            <person name="Braus-Stromeyer S.A."/>
            <person name="Caldana C."/>
            <person name="Canovas D."/>
            <person name="Cerqueira G.C."/>
            <person name="Chen F."/>
            <person name="Chen W."/>
            <person name="Choi C."/>
            <person name="Clum A."/>
            <person name="Dos Santos R.A."/>
            <person name="Damasio A.R."/>
            <person name="Diallinas G."/>
            <person name="Emri T."/>
            <person name="Fekete E."/>
            <person name="Flipphi M."/>
            <person name="Freyberg S."/>
            <person name="Gallo A."/>
            <person name="Gournas C."/>
            <person name="Habgood R."/>
            <person name="Hainaut M."/>
            <person name="Harispe M.L."/>
            <person name="Henrissat B."/>
            <person name="Hilden K.S."/>
            <person name="Hope R."/>
            <person name="Hossain A."/>
            <person name="Karabika E."/>
            <person name="Karaffa L."/>
            <person name="Karanyi Z."/>
            <person name="Krasevec N."/>
            <person name="Kuo A."/>
            <person name="Kusch H."/>
            <person name="LaButti K."/>
            <person name="Lagendijk E.L."/>
            <person name="Lapidus A."/>
            <person name="Levasseur A."/>
            <person name="Lindquist E."/>
            <person name="Lipzen A."/>
            <person name="Logrieco A.F."/>
            <person name="MacCabe A."/>
            <person name="Maekelae M.R."/>
            <person name="Malavazi I."/>
            <person name="Melin P."/>
            <person name="Meyer V."/>
            <person name="Mielnichuk N."/>
            <person name="Miskei M."/>
            <person name="Molnar A.P."/>
            <person name="Mule G."/>
            <person name="Ngan C.Y."/>
            <person name="Orejas M."/>
            <person name="Orosz E."/>
            <person name="Ouedraogo J.P."/>
            <person name="Overkamp K.M."/>
            <person name="Park H.-S."/>
            <person name="Perrone G."/>
            <person name="Piumi F."/>
            <person name="Punt P.J."/>
            <person name="Ram A.F."/>
            <person name="Ramon A."/>
            <person name="Rauscher S."/>
            <person name="Record E."/>
            <person name="Riano-Pachon D.M."/>
            <person name="Robert V."/>
            <person name="Roehrig J."/>
            <person name="Ruller R."/>
            <person name="Salamov A."/>
            <person name="Salih N.S."/>
            <person name="Samson R.A."/>
            <person name="Sandor E."/>
            <person name="Sanguinetti M."/>
            <person name="Schuetze T."/>
            <person name="Sepcic K."/>
            <person name="Shelest E."/>
            <person name="Sherlock G."/>
            <person name="Sophianopoulou V."/>
            <person name="Squina F.M."/>
            <person name="Sun H."/>
            <person name="Susca A."/>
            <person name="Todd R.B."/>
            <person name="Tsang A."/>
            <person name="Unkles S.E."/>
            <person name="van de Wiele N."/>
            <person name="van Rossen-Uffink D."/>
            <person name="Oliveira J.V."/>
            <person name="Vesth T.C."/>
            <person name="Visser J."/>
            <person name="Yu J.-H."/>
            <person name="Zhou M."/>
            <person name="Andersen M.R."/>
            <person name="Archer D.B."/>
            <person name="Baker S.E."/>
            <person name="Benoit I."/>
            <person name="Brakhage A.A."/>
            <person name="Braus G.H."/>
            <person name="Fischer R."/>
            <person name="Frisvad J.C."/>
            <person name="Goldman G.H."/>
            <person name="Houbraken J."/>
            <person name="Oakley B."/>
            <person name="Pocsi I."/>
            <person name="Scazzocchio C."/>
            <person name="Seiboth B."/>
            <person name="vanKuyk P.A."/>
            <person name="Wortman J."/>
            <person name="Dyer P.S."/>
            <person name="Grigoriev I.V."/>
        </authorList>
    </citation>
    <scope>NUCLEOTIDE SEQUENCE [LARGE SCALE GENOMIC DNA]</scope>
    <source>
        <strain evidence="6">DTO 134E9</strain>
    </source>
</reference>
<dbReference type="EMBL" id="KV878210">
    <property type="protein sequence ID" value="OJJ38302.1"/>
    <property type="molecule type" value="Genomic_DNA"/>
</dbReference>
<dbReference type="AlphaFoldDB" id="A0A1L9RTP6"/>
<name>A0A1L9RTP6_ASPWE</name>
<dbReference type="Gene3D" id="3.20.20.60">
    <property type="entry name" value="Phosphoenolpyruvate-binding domains"/>
    <property type="match status" value="1"/>
</dbReference>
<dbReference type="GeneID" id="63743407"/>
<feature type="domain" description="HpcH/HpaI aldolase/citrate lyase" evidence="4">
    <location>
        <begin position="19"/>
        <end position="219"/>
    </location>
</feature>
<dbReference type="SUPFAM" id="SSF51621">
    <property type="entry name" value="Phosphoenolpyruvate/pyruvate domain"/>
    <property type="match status" value="1"/>
</dbReference>
<dbReference type="InterPro" id="IPR040442">
    <property type="entry name" value="Pyrv_kinase-like_dom_sf"/>
</dbReference>
<dbReference type="InterPro" id="IPR050251">
    <property type="entry name" value="HpcH-HpaI_aldolase"/>
</dbReference>
<proteinExistence type="inferred from homology"/>
<dbReference type="InterPro" id="IPR015813">
    <property type="entry name" value="Pyrv/PenolPyrv_kinase-like_dom"/>
</dbReference>